<dbReference type="SUPFAM" id="SSF53649">
    <property type="entry name" value="Alkaline phosphatase-like"/>
    <property type="match status" value="1"/>
</dbReference>
<organism evidence="1 2">
    <name type="scientific">Chungangia koreensis</name>
    <dbReference type="NCBI Taxonomy" id="752657"/>
    <lineage>
        <taxon>Bacteria</taxon>
        <taxon>Bacillati</taxon>
        <taxon>Bacillota</taxon>
        <taxon>Bacilli</taxon>
        <taxon>Lactobacillales</taxon>
        <taxon>Chungangia</taxon>
    </lineage>
</organism>
<protein>
    <submittedName>
        <fullName evidence="1">Alkaline phosphatase family protein</fullName>
    </submittedName>
</protein>
<dbReference type="PANTHER" id="PTHR10151:SF120">
    <property type="entry name" value="BIS(5'-ADENOSYL)-TRIPHOSPHATASE"/>
    <property type="match status" value="1"/>
</dbReference>
<name>A0ABV8X5N8_9LACT</name>
<dbReference type="Gene3D" id="3.40.720.10">
    <property type="entry name" value="Alkaline Phosphatase, subunit A"/>
    <property type="match status" value="1"/>
</dbReference>
<dbReference type="RefSeq" id="WP_378154122.1">
    <property type="nucleotide sequence ID" value="NZ_JBHSEC010000014.1"/>
</dbReference>
<reference evidence="2" key="1">
    <citation type="journal article" date="2019" name="Int. J. Syst. Evol. Microbiol.">
        <title>The Global Catalogue of Microorganisms (GCM) 10K type strain sequencing project: providing services to taxonomists for standard genome sequencing and annotation.</title>
        <authorList>
            <consortium name="The Broad Institute Genomics Platform"/>
            <consortium name="The Broad Institute Genome Sequencing Center for Infectious Disease"/>
            <person name="Wu L."/>
            <person name="Ma J."/>
        </authorList>
    </citation>
    <scope>NUCLEOTIDE SEQUENCE [LARGE SCALE GENOMIC DNA]</scope>
    <source>
        <strain evidence="2">CCUG 59778</strain>
    </source>
</reference>
<sequence length="520" mass="58451">MKRKILFSIVILLLSVGGLIWALPLSPRKDLLKITAIHPPKKPVIMINVDSLMSGPLMNVVNAGEAPAIKFLMDKGYFIPDMVSSYPTMSMTIDSTILTGTYANQHHVPGLIWFDEKSNEIVSYGSGFHEIWDNGVKDVVKNGILHLNGEHLSKNVSTIHEELESHGLQTASINGLLYRGPKTHQLHVPKMIAASKLLPKNLKVDGPTYLSLGALSHYSPQNTSERAVWNRMGMNNKFTVNEIRHLIRNKRLPSFTLAYFPDMDKDLHKEGPEATNGIVKLDQQIQGLLNEFSSWEEAIEQTVWIVHGDSAQSKVLEDQDKALIDLNKLLDGYRFWTEDTKTDSEIAIAINERMAYIYLNDSKIQLQDVVRKLRQDDRIAWIAYKENQLNVVQTINGEQLAFSSNGPYTDTYGQSWNVSGTYSILDLHVSDQISYGNYPDALARLHGALHSQEGRFLIVEAKPGFEFIESHSYDHSGGGAHGSLHKVDSIVPLIVAGTEERPVHPRVVDLKEWIYRLTVQ</sequence>
<keyword evidence="2" id="KW-1185">Reference proteome</keyword>
<evidence type="ECO:0000313" key="1">
    <source>
        <dbReference type="EMBL" id="MFC4410364.1"/>
    </source>
</evidence>
<evidence type="ECO:0000313" key="2">
    <source>
        <dbReference type="Proteomes" id="UP001595817"/>
    </source>
</evidence>
<dbReference type="EMBL" id="JBHSEC010000014">
    <property type="protein sequence ID" value="MFC4410364.1"/>
    <property type="molecule type" value="Genomic_DNA"/>
</dbReference>
<comment type="caution">
    <text evidence="1">The sequence shown here is derived from an EMBL/GenBank/DDBJ whole genome shotgun (WGS) entry which is preliminary data.</text>
</comment>
<proteinExistence type="predicted"/>
<dbReference type="Pfam" id="PF01663">
    <property type="entry name" value="Phosphodiest"/>
    <property type="match status" value="1"/>
</dbReference>
<accession>A0ABV8X5N8</accession>
<dbReference type="InterPro" id="IPR017850">
    <property type="entry name" value="Alkaline_phosphatase_core_sf"/>
</dbReference>
<dbReference type="Proteomes" id="UP001595817">
    <property type="component" value="Unassembled WGS sequence"/>
</dbReference>
<dbReference type="InterPro" id="IPR002591">
    <property type="entry name" value="Phosphodiest/P_Trfase"/>
</dbReference>
<dbReference type="PANTHER" id="PTHR10151">
    <property type="entry name" value="ECTONUCLEOTIDE PYROPHOSPHATASE/PHOSPHODIESTERASE"/>
    <property type="match status" value="1"/>
</dbReference>
<gene>
    <name evidence="1" type="ORF">ACFOZY_08005</name>
</gene>